<protein>
    <submittedName>
        <fullName evidence="2">Uncharacterized protein</fullName>
    </submittedName>
</protein>
<name>A0AAQ3RHK8_VIGMU</name>
<evidence type="ECO:0000313" key="2">
    <source>
        <dbReference type="EMBL" id="WVY93057.1"/>
    </source>
</evidence>
<keyword evidence="1" id="KW-0472">Membrane</keyword>
<keyword evidence="1" id="KW-1133">Transmembrane helix</keyword>
<keyword evidence="1" id="KW-0812">Transmembrane</keyword>
<reference evidence="2 3" key="1">
    <citation type="journal article" date="2023" name="Life. Sci Alliance">
        <title>Evolutionary insights into 3D genome organization and epigenetic landscape of Vigna mungo.</title>
        <authorList>
            <person name="Junaid A."/>
            <person name="Singh B."/>
            <person name="Bhatia S."/>
        </authorList>
    </citation>
    <scope>NUCLEOTIDE SEQUENCE [LARGE SCALE GENOMIC DNA]</scope>
    <source>
        <strain evidence="2">Urdbean</strain>
    </source>
</reference>
<dbReference type="AlphaFoldDB" id="A0AAQ3RHK8"/>
<proteinExistence type="predicted"/>
<gene>
    <name evidence="2" type="ORF">V8G54_032145</name>
</gene>
<evidence type="ECO:0000313" key="3">
    <source>
        <dbReference type="Proteomes" id="UP001374535"/>
    </source>
</evidence>
<organism evidence="2 3">
    <name type="scientific">Vigna mungo</name>
    <name type="common">Black gram</name>
    <name type="synonym">Phaseolus mungo</name>
    <dbReference type="NCBI Taxonomy" id="3915"/>
    <lineage>
        <taxon>Eukaryota</taxon>
        <taxon>Viridiplantae</taxon>
        <taxon>Streptophyta</taxon>
        <taxon>Embryophyta</taxon>
        <taxon>Tracheophyta</taxon>
        <taxon>Spermatophyta</taxon>
        <taxon>Magnoliopsida</taxon>
        <taxon>eudicotyledons</taxon>
        <taxon>Gunneridae</taxon>
        <taxon>Pentapetalae</taxon>
        <taxon>rosids</taxon>
        <taxon>fabids</taxon>
        <taxon>Fabales</taxon>
        <taxon>Fabaceae</taxon>
        <taxon>Papilionoideae</taxon>
        <taxon>50 kb inversion clade</taxon>
        <taxon>NPAAA clade</taxon>
        <taxon>indigoferoid/millettioid clade</taxon>
        <taxon>Phaseoleae</taxon>
        <taxon>Vigna</taxon>
    </lineage>
</organism>
<feature type="transmembrane region" description="Helical" evidence="1">
    <location>
        <begin position="7"/>
        <end position="32"/>
    </location>
</feature>
<dbReference type="Proteomes" id="UP001374535">
    <property type="component" value="Chromosome 10"/>
</dbReference>
<sequence length="136" mass="14978">MVIHLIIIIIIIIMVIIIFIMILSAAALVVVVNTSVANGDGGYKLGSSSVPSRERLTNMAEKNPGMFGDEEVCTVNLGIAFPTEAGLIRFTRQLCRTVTEITLPHLSLILNCVLSLLLLPNHRPQTRYHILICEQK</sequence>
<evidence type="ECO:0000256" key="1">
    <source>
        <dbReference type="SAM" id="Phobius"/>
    </source>
</evidence>
<keyword evidence="3" id="KW-1185">Reference proteome</keyword>
<accession>A0AAQ3RHK8</accession>
<dbReference type="EMBL" id="CP144691">
    <property type="protein sequence ID" value="WVY93057.1"/>
    <property type="molecule type" value="Genomic_DNA"/>
</dbReference>
<feature type="transmembrane region" description="Helical" evidence="1">
    <location>
        <begin position="101"/>
        <end position="119"/>
    </location>
</feature>